<evidence type="ECO:0000256" key="1">
    <source>
        <dbReference type="ARBA" id="ARBA00001974"/>
    </source>
</evidence>
<keyword evidence="4" id="KW-0274">FAD</keyword>
<dbReference type="EMBL" id="NWTC01000013">
    <property type="protein sequence ID" value="PDT46530.1"/>
    <property type="molecule type" value="Genomic_DNA"/>
</dbReference>
<evidence type="ECO:0000313" key="7">
    <source>
        <dbReference type="EMBL" id="PDT46530.1"/>
    </source>
</evidence>
<dbReference type="Proteomes" id="UP000220353">
    <property type="component" value="Unassembled WGS sequence"/>
</dbReference>
<organism evidence="7 8">
    <name type="scientific">Rhizobium fredii</name>
    <name type="common">Sinorhizobium fredii</name>
    <dbReference type="NCBI Taxonomy" id="380"/>
    <lineage>
        <taxon>Bacteria</taxon>
        <taxon>Pseudomonadati</taxon>
        <taxon>Pseudomonadota</taxon>
        <taxon>Alphaproteobacteria</taxon>
        <taxon>Hyphomicrobiales</taxon>
        <taxon>Rhizobiaceae</taxon>
        <taxon>Sinorhizobium/Ensifer group</taxon>
        <taxon>Sinorhizobium</taxon>
    </lineage>
</organism>
<dbReference type="Pfam" id="PF05199">
    <property type="entry name" value="GMC_oxred_C"/>
    <property type="match status" value="1"/>
</dbReference>
<dbReference type="InterPro" id="IPR051473">
    <property type="entry name" value="P2Ox-like"/>
</dbReference>
<reference evidence="7 8" key="1">
    <citation type="submission" date="2017-09" db="EMBL/GenBank/DDBJ databases">
        <title>Comparative genomics of rhizobia isolated from Phaseolus vulgaris in China.</title>
        <authorList>
            <person name="Tong W."/>
        </authorList>
    </citation>
    <scope>NUCLEOTIDE SEQUENCE [LARGE SCALE GENOMIC DNA]</scope>
    <source>
        <strain evidence="7 8">PCH1</strain>
    </source>
</reference>
<dbReference type="InterPro" id="IPR036188">
    <property type="entry name" value="FAD/NAD-bd_sf"/>
</dbReference>
<dbReference type="InterPro" id="IPR007867">
    <property type="entry name" value="GMC_OxRtase_C"/>
</dbReference>
<evidence type="ECO:0000313" key="8">
    <source>
        <dbReference type="Proteomes" id="UP000220353"/>
    </source>
</evidence>
<comment type="similarity">
    <text evidence="2">Belongs to the GMC oxidoreductase family.</text>
</comment>
<comment type="cofactor">
    <cofactor evidence="1">
        <name>FAD</name>
        <dbReference type="ChEBI" id="CHEBI:57692"/>
    </cofactor>
</comment>
<dbReference type="Gene3D" id="3.50.50.60">
    <property type="entry name" value="FAD/NAD(P)-binding domain"/>
    <property type="match status" value="1"/>
</dbReference>
<evidence type="ECO:0000256" key="4">
    <source>
        <dbReference type="ARBA" id="ARBA00022827"/>
    </source>
</evidence>
<gene>
    <name evidence="7" type="ORF">CO661_18255</name>
</gene>
<accession>A0A2A6LW49</accession>
<comment type="caution">
    <text evidence="7">The sequence shown here is derived from an EMBL/GenBank/DDBJ whole genome shotgun (WGS) entry which is preliminary data.</text>
</comment>
<protein>
    <recommendedName>
        <fullName evidence="6">Glucose-methanol-choline oxidoreductase C-terminal domain-containing protein</fullName>
    </recommendedName>
</protein>
<keyword evidence="5" id="KW-0560">Oxidoreductase</keyword>
<evidence type="ECO:0000256" key="3">
    <source>
        <dbReference type="ARBA" id="ARBA00022630"/>
    </source>
</evidence>
<name>A0A2A6LW49_RHIFR</name>
<evidence type="ECO:0000256" key="5">
    <source>
        <dbReference type="ARBA" id="ARBA00023002"/>
    </source>
</evidence>
<dbReference type="PANTHER" id="PTHR42784:SF1">
    <property type="entry name" value="PYRANOSE 2-OXIDASE"/>
    <property type="match status" value="1"/>
</dbReference>
<proteinExistence type="inferred from homology"/>
<dbReference type="GO" id="GO:0016614">
    <property type="term" value="F:oxidoreductase activity, acting on CH-OH group of donors"/>
    <property type="evidence" value="ECO:0007669"/>
    <property type="project" value="InterPro"/>
</dbReference>
<evidence type="ECO:0000256" key="2">
    <source>
        <dbReference type="ARBA" id="ARBA00010790"/>
    </source>
</evidence>
<dbReference type="SUPFAM" id="SSF51905">
    <property type="entry name" value="FAD/NAD(P)-binding domain"/>
    <property type="match status" value="1"/>
</dbReference>
<dbReference type="PANTHER" id="PTHR42784">
    <property type="entry name" value="PYRANOSE 2-OXIDASE"/>
    <property type="match status" value="1"/>
</dbReference>
<dbReference type="AlphaFoldDB" id="A0A2A6LW49"/>
<evidence type="ECO:0000259" key="6">
    <source>
        <dbReference type="Pfam" id="PF05199"/>
    </source>
</evidence>
<feature type="domain" description="Glucose-methanol-choline oxidoreductase C-terminal" evidence="6">
    <location>
        <begin position="54"/>
        <end position="100"/>
    </location>
</feature>
<keyword evidence="3" id="KW-0285">Flavoprotein</keyword>
<sequence>MTKTSPPSSALTSFWTIGWAKAAPATSPICRRGRNAGKPFADRPSTAITRSAWCMSKDPRDGVVNADCRLHDVANLYVAGSAVFPTGGQANPMLPAVALALRLSAHLAQTRRA</sequence>